<accession>G0MZW7</accession>
<reference evidence="7" key="1">
    <citation type="submission" date="2011-07" db="EMBL/GenBank/DDBJ databases">
        <authorList>
            <consortium name="Caenorhabditis brenneri Sequencing and Analysis Consortium"/>
            <person name="Wilson R.K."/>
        </authorList>
    </citation>
    <scope>NUCLEOTIDE SEQUENCE [LARGE SCALE GENOMIC DNA]</scope>
    <source>
        <strain evidence="7">PB2801</strain>
    </source>
</reference>
<evidence type="ECO:0000256" key="5">
    <source>
        <dbReference type="ARBA" id="ARBA00023186"/>
    </source>
</evidence>
<dbReference type="PRINTS" id="PR01802">
    <property type="entry name" value="SYNEMBRYN"/>
</dbReference>
<dbReference type="GO" id="GO:0072697">
    <property type="term" value="P:protein localization to cell cortex"/>
    <property type="evidence" value="ECO:0007669"/>
    <property type="project" value="EnsemblMetazoa"/>
</dbReference>
<dbReference type="GO" id="GO:0005085">
    <property type="term" value="F:guanyl-nucleotide exchange factor activity"/>
    <property type="evidence" value="ECO:0007669"/>
    <property type="project" value="UniProtKB-KW"/>
</dbReference>
<comment type="subcellular location">
    <subcellularLocation>
        <location evidence="1">Cytoplasm</location>
        <location evidence="1">Cell cortex</location>
    </subcellularLocation>
</comment>
<evidence type="ECO:0000256" key="1">
    <source>
        <dbReference type="ARBA" id="ARBA00004544"/>
    </source>
</evidence>
<name>G0MZW7_CAEBE</name>
<organism evidence="7">
    <name type="scientific">Caenorhabditis brenneri</name>
    <name type="common">Nematode worm</name>
    <dbReference type="NCBI Taxonomy" id="135651"/>
    <lineage>
        <taxon>Eukaryota</taxon>
        <taxon>Metazoa</taxon>
        <taxon>Ecdysozoa</taxon>
        <taxon>Nematoda</taxon>
        <taxon>Chromadorea</taxon>
        <taxon>Rhabditida</taxon>
        <taxon>Rhabditina</taxon>
        <taxon>Rhabditomorpha</taxon>
        <taxon>Rhabditoidea</taxon>
        <taxon>Rhabditidae</taxon>
        <taxon>Peloderinae</taxon>
        <taxon>Caenorhabditis</taxon>
    </lineage>
</organism>
<dbReference type="InterPro" id="IPR008376">
    <property type="entry name" value="Chaperone_Ric-8_A/B"/>
</dbReference>
<keyword evidence="7" id="KW-1185">Reference proteome</keyword>
<dbReference type="PANTHER" id="PTHR12425:SF5">
    <property type="entry name" value="SYNEMBRYN"/>
    <property type="match status" value="1"/>
</dbReference>
<evidence type="ECO:0000256" key="4">
    <source>
        <dbReference type="ARBA" id="ARBA00022658"/>
    </source>
</evidence>
<dbReference type="InterPro" id="IPR019318">
    <property type="entry name" value="Gua_nucleotide_exch_fac_Ric8"/>
</dbReference>
<dbReference type="EMBL" id="GL379823">
    <property type="protein sequence ID" value="EGT48653.1"/>
    <property type="molecule type" value="Genomic_DNA"/>
</dbReference>
<keyword evidence="3" id="KW-0963">Cytoplasm</keyword>
<dbReference type="AlphaFoldDB" id="G0MZW7"/>
<dbReference type="STRING" id="135651.G0MZW7"/>
<gene>
    <name evidence="6" type="primary">Cbn-ric-8</name>
    <name evidence="6" type="ORF">CAEBREN_17170</name>
</gene>
<dbReference type="GO" id="GO:0005938">
    <property type="term" value="C:cell cortex"/>
    <property type="evidence" value="ECO:0007669"/>
    <property type="project" value="UniProtKB-SubCell"/>
</dbReference>
<evidence type="ECO:0000256" key="3">
    <source>
        <dbReference type="ARBA" id="ARBA00022490"/>
    </source>
</evidence>
<proteinExistence type="inferred from homology"/>
<dbReference type="OMA" id="ETLCDPP"/>
<sequence length="561" mass="63727">MLGEPLTAEKIEKIFSGAPEKIEDFFSKWNFSNTATMKFDMELSHKNLLGEKLASFIGTDSLTAVLLETIRLLSRDRNGLEGLLNVDLCNKVLAFAGLQTGEGVPKNPHALMEAQKCLINTMYHSQRMRDVFYATEENSENLLFYLLEFSPQNRKTSEHQWIREMHEVQAAEVWFFYHRIGFISTAMSRDFQKKWANEPKMIDNLLPAVEYIIEKKDFISQDRERANEALKTFFNIFCHFHGEVQAIDQKHAIKATRILRDIICSDRSDDELIMSAVHAVSVPPLPIVLSVWCQDPEKDAKATAEDDEVVDLFREYDDMKMTEALLSSLDKQLTVAVKMLNNTPHDKVSTEANTLCDLIGPYFQALARLCVESKHARRYCRIRVIPPLVADEVKKRPEEHDSLRGRIVRIMMLPSATKDVAAEFLFIICKRSVNRMIKYFGFGHSAGHLANMGLLGQINQQKHASDSEDSETEEYNQVRDNVNPVTGAIYPEDHGSALAGMSDEQKEYEAMKLVDAMNKMMDAGIVKPGTIGEDGRLREVSHVLELIKDAPEPDKDDSDSD</sequence>
<dbReference type="FunCoup" id="G0MZW7">
    <property type="interactions" value="2969"/>
</dbReference>
<dbReference type="Proteomes" id="UP000008068">
    <property type="component" value="Unassembled WGS sequence"/>
</dbReference>
<evidence type="ECO:0000313" key="6">
    <source>
        <dbReference type="EMBL" id="EGT48653.1"/>
    </source>
</evidence>
<comment type="similarity">
    <text evidence="2">Belongs to the synembryn family.</text>
</comment>
<dbReference type="GO" id="GO:0005828">
    <property type="term" value="C:kinetochore microtubule"/>
    <property type="evidence" value="ECO:0007669"/>
    <property type="project" value="EnsemblMetazoa"/>
</dbReference>
<evidence type="ECO:0000256" key="2">
    <source>
        <dbReference type="ARBA" id="ARBA00009049"/>
    </source>
</evidence>
<dbReference type="InParanoid" id="G0MZW7"/>
<dbReference type="GO" id="GO:2000114">
    <property type="term" value="P:regulation of establishment of cell polarity"/>
    <property type="evidence" value="ECO:0007669"/>
    <property type="project" value="EnsemblMetazoa"/>
</dbReference>
<dbReference type="OrthoDB" id="5585685at2759"/>
<dbReference type="eggNOG" id="KOG4464">
    <property type="taxonomic scope" value="Eukaryota"/>
</dbReference>
<protein>
    <submittedName>
        <fullName evidence="6">CBN-RIC-8 protein</fullName>
    </submittedName>
</protein>
<keyword evidence="5" id="KW-0143">Chaperone</keyword>
<dbReference type="GO" id="GO:0001965">
    <property type="term" value="F:G-protein alpha-subunit binding"/>
    <property type="evidence" value="ECO:0007669"/>
    <property type="project" value="TreeGrafter"/>
</dbReference>
<dbReference type="HOGENOM" id="CLU_018602_1_0_1"/>
<keyword evidence="4" id="KW-0344">Guanine-nucleotide releasing factor</keyword>
<dbReference type="Pfam" id="PF10165">
    <property type="entry name" value="Ric8"/>
    <property type="match status" value="1"/>
</dbReference>
<dbReference type="GO" id="GO:0060259">
    <property type="term" value="P:regulation of feeding behavior"/>
    <property type="evidence" value="ECO:0007669"/>
    <property type="project" value="EnsemblMetazoa"/>
</dbReference>
<dbReference type="GO" id="GO:0007186">
    <property type="term" value="P:G protein-coupled receptor signaling pathway"/>
    <property type="evidence" value="ECO:0007669"/>
    <property type="project" value="TreeGrafter"/>
</dbReference>
<dbReference type="GO" id="GO:0005818">
    <property type="term" value="C:aster"/>
    <property type="evidence" value="ECO:0007669"/>
    <property type="project" value="EnsemblMetazoa"/>
</dbReference>
<dbReference type="PANTHER" id="PTHR12425">
    <property type="entry name" value="SYNEMBRYN"/>
    <property type="match status" value="1"/>
</dbReference>
<evidence type="ECO:0000313" key="7">
    <source>
        <dbReference type="Proteomes" id="UP000008068"/>
    </source>
</evidence>